<dbReference type="CDD" id="cd23934">
    <property type="entry name" value="AGPR_1_C"/>
    <property type="match status" value="1"/>
</dbReference>
<dbReference type="NCBIfam" id="TIGR01850">
    <property type="entry name" value="argC"/>
    <property type="match status" value="1"/>
</dbReference>
<dbReference type="InterPro" id="IPR000534">
    <property type="entry name" value="Semialdehyde_DH_NAD-bd"/>
</dbReference>
<dbReference type="GO" id="GO:0005737">
    <property type="term" value="C:cytoplasm"/>
    <property type="evidence" value="ECO:0007669"/>
    <property type="project" value="UniProtKB-SubCell"/>
</dbReference>
<dbReference type="UniPathway" id="UPA00068">
    <property type="reaction ID" value="UER00108"/>
</dbReference>
<protein>
    <recommendedName>
        <fullName evidence="5">N-acetyl-gamma-glutamyl-phosphate reductase</fullName>
        <shortName evidence="5">AGPR</shortName>
        <ecNumber evidence="5">1.2.1.38</ecNumber>
    </recommendedName>
    <alternativeName>
        <fullName evidence="5">N-acetyl-glutamate semialdehyde dehydrogenase</fullName>
        <shortName evidence="5">NAGSA dehydrogenase</shortName>
    </alternativeName>
</protein>
<comment type="similarity">
    <text evidence="5">Belongs to the NAGSA dehydrogenase family. Type 1 subfamily.</text>
</comment>
<accession>D0KW57</accession>
<dbReference type="GO" id="GO:0070401">
    <property type="term" value="F:NADP+ binding"/>
    <property type="evidence" value="ECO:0007669"/>
    <property type="project" value="InterPro"/>
</dbReference>
<comment type="subcellular location">
    <subcellularLocation>
        <location evidence="5">Cytoplasm</location>
    </subcellularLocation>
</comment>
<dbReference type="STRING" id="555778.Hneap_2143"/>
<dbReference type="Gene3D" id="3.30.360.10">
    <property type="entry name" value="Dihydrodipicolinate Reductase, domain 2"/>
    <property type="match status" value="1"/>
</dbReference>
<dbReference type="KEGG" id="hna:Hneap_2143"/>
<keyword evidence="2 5" id="KW-0028">Amino-acid biosynthesis</keyword>
<dbReference type="Proteomes" id="UP000009102">
    <property type="component" value="Chromosome"/>
</dbReference>
<dbReference type="InterPro" id="IPR000706">
    <property type="entry name" value="AGPR_type-1"/>
</dbReference>
<dbReference type="OrthoDB" id="9801289at2"/>
<dbReference type="SUPFAM" id="SSF51735">
    <property type="entry name" value="NAD(P)-binding Rossmann-fold domains"/>
    <property type="match status" value="1"/>
</dbReference>
<sequence length="344" mass="37042">MKKIGIVGGTGYTGVELMRLLARHGGVEITAITSRGDAGSRVDAMYPNLRGAIDLCFTAPDEANLADCDLVFFATPNGIAMQQAPELLAQGVKVIDLAADYRIKDLDVWSKWYGMSHASPDWVERAVYGLPELYRDEIRDAELVANPGCHVTATTLGLLPLMGQAWVDHDRLVADSKSGTSGAGRKAEVPMLMAEAGESFKAYSANGHRHQPEIVQTLAAVAERSIGLTFVPHLIPMVRGIEVSLYIPLVGEPTADVQQLYEAYYDAEPFVDVMPPGSHPETRSVRGNNLCRMAIFRPQGAATLVISSVIDNLVKGAAGQAVQNMNLMLGFPEQQGLDLVALSP</sequence>
<dbReference type="InterPro" id="IPR036291">
    <property type="entry name" value="NAD(P)-bd_dom_sf"/>
</dbReference>
<keyword evidence="5" id="KW-0963">Cytoplasm</keyword>
<dbReference type="PANTHER" id="PTHR32338:SF10">
    <property type="entry name" value="N-ACETYL-GAMMA-GLUTAMYL-PHOSPHATE REDUCTASE, CHLOROPLASTIC-RELATED"/>
    <property type="match status" value="1"/>
</dbReference>
<dbReference type="Pfam" id="PF01118">
    <property type="entry name" value="Semialdhyde_dh"/>
    <property type="match status" value="1"/>
</dbReference>
<dbReference type="EMBL" id="CP001801">
    <property type="protein sequence ID" value="ACX96960.1"/>
    <property type="molecule type" value="Genomic_DNA"/>
</dbReference>
<feature type="domain" description="Semialdehyde dehydrogenase NAD-binding" evidence="6">
    <location>
        <begin position="3"/>
        <end position="141"/>
    </location>
</feature>
<dbReference type="InterPro" id="IPR058924">
    <property type="entry name" value="AGPR_dimerisation_dom"/>
</dbReference>
<reference evidence="7 8" key="1">
    <citation type="submission" date="2009-10" db="EMBL/GenBank/DDBJ databases">
        <title>Complete sequence of Halothiobacillus neapolitanus c2.</title>
        <authorList>
            <consortium name="US DOE Joint Genome Institute"/>
            <person name="Lucas S."/>
            <person name="Copeland A."/>
            <person name="Lapidus A."/>
            <person name="Glavina del Rio T."/>
            <person name="Tice H."/>
            <person name="Bruce D."/>
            <person name="Goodwin L."/>
            <person name="Pitluck S."/>
            <person name="Davenport K."/>
            <person name="Brettin T."/>
            <person name="Detter J.C."/>
            <person name="Han C."/>
            <person name="Tapia R."/>
            <person name="Larimer F."/>
            <person name="Land M."/>
            <person name="Hauser L."/>
            <person name="Kyrpides N."/>
            <person name="Mikhailova N."/>
            <person name="Kerfeld C."/>
            <person name="Cannon G."/>
            <person name="Heinhort S."/>
        </authorList>
    </citation>
    <scope>NUCLEOTIDE SEQUENCE [LARGE SCALE GENOMIC DNA]</scope>
    <source>
        <strain evidence="8">ATCC 23641 / c2</strain>
    </source>
</reference>
<keyword evidence="1 5" id="KW-0055">Arginine biosynthesis</keyword>
<keyword evidence="4 5" id="KW-0560">Oxidoreductase</keyword>
<keyword evidence="8" id="KW-1185">Reference proteome</keyword>
<dbReference type="EC" id="1.2.1.38" evidence="5"/>
<feature type="active site" evidence="5">
    <location>
        <position position="149"/>
    </location>
</feature>
<dbReference type="HOGENOM" id="CLU_006384_0_1_6"/>
<organism evidence="7 8">
    <name type="scientific">Halothiobacillus neapolitanus (strain ATCC 23641 / DSM 15147 / CIP 104769 / NCIMB 8539 / c2)</name>
    <name type="common">Thiobacillus neapolitanus</name>
    <dbReference type="NCBI Taxonomy" id="555778"/>
    <lineage>
        <taxon>Bacteria</taxon>
        <taxon>Pseudomonadati</taxon>
        <taxon>Pseudomonadota</taxon>
        <taxon>Gammaproteobacteria</taxon>
        <taxon>Chromatiales</taxon>
        <taxon>Halothiobacillaceae</taxon>
        <taxon>Halothiobacillus</taxon>
    </lineage>
</organism>
<evidence type="ECO:0000256" key="2">
    <source>
        <dbReference type="ARBA" id="ARBA00022605"/>
    </source>
</evidence>
<evidence type="ECO:0000256" key="3">
    <source>
        <dbReference type="ARBA" id="ARBA00022857"/>
    </source>
</evidence>
<keyword evidence="3 5" id="KW-0521">NADP</keyword>
<name>D0KW57_HALNC</name>
<dbReference type="eggNOG" id="COG0002">
    <property type="taxonomic scope" value="Bacteria"/>
</dbReference>
<dbReference type="GO" id="GO:0051287">
    <property type="term" value="F:NAD binding"/>
    <property type="evidence" value="ECO:0007669"/>
    <property type="project" value="InterPro"/>
</dbReference>
<evidence type="ECO:0000256" key="1">
    <source>
        <dbReference type="ARBA" id="ARBA00022571"/>
    </source>
</evidence>
<evidence type="ECO:0000256" key="4">
    <source>
        <dbReference type="ARBA" id="ARBA00023002"/>
    </source>
</evidence>
<dbReference type="SUPFAM" id="SSF55347">
    <property type="entry name" value="Glyceraldehyde-3-phosphate dehydrogenase-like, C-terminal domain"/>
    <property type="match status" value="1"/>
</dbReference>
<evidence type="ECO:0000259" key="6">
    <source>
        <dbReference type="SMART" id="SM00859"/>
    </source>
</evidence>
<gene>
    <name evidence="5" type="primary">argC</name>
    <name evidence="7" type="ordered locus">Hneap_2143</name>
</gene>
<dbReference type="CDD" id="cd17895">
    <property type="entry name" value="AGPR_1_N"/>
    <property type="match status" value="1"/>
</dbReference>
<dbReference type="HAMAP" id="MF_00150">
    <property type="entry name" value="ArgC_type1"/>
    <property type="match status" value="1"/>
</dbReference>
<dbReference type="SMART" id="SM00859">
    <property type="entry name" value="Semialdhyde_dh"/>
    <property type="match status" value="1"/>
</dbReference>
<dbReference type="Gene3D" id="3.40.50.720">
    <property type="entry name" value="NAD(P)-binding Rossmann-like Domain"/>
    <property type="match status" value="1"/>
</dbReference>
<comment type="pathway">
    <text evidence="5">Amino-acid biosynthesis; L-arginine biosynthesis; N(2)-acetyl-L-ornithine from L-glutamate: step 3/4.</text>
</comment>
<dbReference type="InterPro" id="IPR050085">
    <property type="entry name" value="AGPR"/>
</dbReference>
<comment type="function">
    <text evidence="5">Catalyzes the NADPH-dependent reduction of N-acetyl-5-glutamyl phosphate to yield N-acetyl-L-glutamate 5-semialdehyde.</text>
</comment>
<dbReference type="AlphaFoldDB" id="D0KW57"/>
<comment type="catalytic activity">
    <reaction evidence="5">
        <text>N-acetyl-L-glutamate 5-semialdehyde + phosphate + NADP(+) = N-acetyl-L-glutamyl 5-phosphate + NADPH + H(+)</text>
        <dbReference type="Rhea" id="RHEA:21588"/>
        <dbReference type="ChEBI" id="CHEBI:15378"/>
        <dbReference type="ChEBI" id="CHEBI:29123"/>
        <dbReference type="ChEBI" id="CHEBI:43474"/>
        <dbReference type="ChEBI" id="CHEBI:57783"/>
        <dbReference type="ChEBI" id="CHEBI:57936"/>
        <dbReference type="ChEBI" id="CHEBI:58349"/>
        <dbReference type="EC" id="1.2.1.38"/>
    </reaction>
</comment>
<evidence type="ECO:0000313" key="8">
    <source>
        <dbReference type="Proteomes" id="UP000009102"/>
    </source>
</evidence>
<dbReference type="RefSeq" id="WP_012824992.1">
    <property type="nucleotide sequence ID" value="NC_013422.1"/>
</dbReference>
<dbReference type="Pfam" id="PF22698">
    <property type="entry name" value="Semialdhyde_dhC_1"/>
    <property type="match status" value="1"/>
</dbReference>
<evidence type="ECO:0000256" key="5">
    <source>
        <dbReference type="HAMAP-Rule" id="MF_00150"/>
    </source>
</evidence>
<proteinExistence type="inferred from homology"/>
<dbReference type="PANTHER" id="PTHR32338">
    <property type="entry name" value="N-ACETYL-GAMMA-GLUTAMYL-PHOSPHATE REDUCTASE, CHLOROPLASTIC-RELATED-RELATED"/>
    <property type="match status" value="1"/>
</dbReference>
<evidence type="ECO:0000313" key="7">
    <source>
        <dbReference type="EMBL" id="ACX96960.1"/>
    </source>
</evidence>
<dbReference type="GO" id="GO:0003942">
    <property type="term" value="F:N-acetyl-gamma-glutamyl-phosphate reductase activity"/>
    <property type="evidence" value="ECO:0007669"/>
    <property type="project" value="UniProtKB-UniRule"/>
</dbReference>
<dbReference type="GO" id="GO:0006526">
    <property type="term" value="P:L-arginine biosynthetic process"/>
    <property type="evidence" value="ECO:0007669"/>
    <property type="project" value="UniProtKB-UniRule"/>
</dbReference>